<reference evidence="3 4" key="1">
    <citation type="submission" date="2016-10" db="EMBL/GenBank/DDBJ databases">
        <authorList>
            <person name="de Groot N.N."/>
        </authorList>
    </citation>
    <scope>NUCLEOTIDE SEQUENCE [LARGE SCALE GENOMIC DNA]</scope>
    <source>
        <strain evidence="3 4">DSM 16619</strain>
    </source>
</reference>
<feature type="chain" id="PRO_5011746657" description="Transmembrane family 220, helix" evidence="2">
    <location>
        <begin position="28"/>
        <end position="136"/>
    </location>
</feature>
<proteinExistence type="predicted"/>
<feature type="transmembrane region" description="Helical" evidence="1">
    <location>
        <begin position="37"/>
        <end position="54"/>
    </location>
</feature>
<evidence type="ECO:0000313" key="4">
    <source>
        <dbReference type="Proteomes" id="UP000198781"/>
    </source>
</evidence>
<keyword evidence="1" id="KW-1133">Transmembrane helix</keyword>
<dbReference type="STRING" id="187868.SAMN05192589_10516"/>
<keyword evidence="4" id="KW-1185">Reference proteome</keyword>
<protein>
    <recommendedName>
        <fullName evidence="5">Transmembrane family 220, helix</fullName>
    </recommendedName>
</protein>
<evidence type="ECO:0000256" key="2">
    <source>
        <dbReference type="SAM" id="SignalP"/>
    </source>
</evidence>
<dbReference type="Proteomes" id="UP000198781">
    <property type="component" value="Unassembled WGS sequence"/>
</dbReference>
<evidence type="ECO:0008006" key="5">
    <source>
        <dbReference type="Google" id="ProtNLM"/>
    </source>
</evidence>
<feature type="transmembrane region" description="Helical" evidence="1">
    <location>
        <begin position="59"/>
        <end position="76"/>
    </location>
</feature>
<dbReference type="AlphaFoldDB" id="A0A1G6T104"/>
<accession>A0A1G6T104</accession>
<gene>
    <name evidence="3" type="ORF">SAMN05192589_10516</name>
</gene>
<sequence>MLHTAHRPLSTRLTGLALALLPGMAFAEVSDKEPSLWFIWVVALAASGICMAAMAHRRWLGAVLAVLPALWFAGLLMEIHSPDVGPYLYAEQGWSYYLQAYLALTVFVGSLVLGLRMRERRRKRPRDAAATARPPA</sequence>
<name>A0A1G6T104_9BURK</name>
<evidence type="ECO:0000313" key="3">
    <source>
        <dbReference type="EMBL" id="SDD22216.1"/>
    </source>
</evidence>
<keyword evidence="2" id="KW-0732">Signal</keyword>
<dbReference type="EMBL" id="FMZC01000005">
    <property type="protein sequence ID" value="SDD22216.1"/>
    <property type="molecule type" value="Genomic_DNA"/>
</dbReference>
<keyword evidence="1" id="KW-0812">Transmembrane</keyword>
<keyword evidence="1" id="KW-0472">Membrane</keyword>
<feature type="signal peptide" evidence="2">
    <location>
        <begin position="1"/>
        <end position="27"/>
    </location>
</feature>
<feature type="transmembrane region" description="Helical" evidence="1">
    <location>
        <begin position="96"/>
        <end position="115"/>
    </location>
</feature>
<dbReference type="RefSeq" id="WP_139160367.1">
    <property type="nucleotide sequence ID" value="NZ_FMZC01000005.1"/>
</dbReference>
<organism evidence="3 4">
    <name type="scientific">Paracidovorax valerianellae</name>
    <dbReference type="NCBI Taxonomy" id="187868"/>
    <lineage>
        <taxon>Bacteria</taxon>
        <taxon>Pseudomonadati</taxon>
        <taxon>Pseudomonadota</taxon>
        <taxon>Betaproteobacteria</taxon>
        <taxon>Burkholderiales</taxon>
        <taxon>Comamonadaceae</taxon>
        <taxon>Paracidovorax</taxon>
    </lineage>
</organism>
<evidence type="ECO:0000256" key="1">
    <source>
        <dbReference type="SAM" id="Phobius"/>
    </source>
</evidence>
<dbReference type="OrthoDB" id="9156773at2"/>